<name>A0A9D1EDF7_9FIRM</name>
<proteinExistence type="predicted"/>
<dbReference type="InterPro" id="IPR027417">
    <property type="entry name" value="P-loop_NTPase"/>
</dbReference>
<dbReference type="NCBIfam" id="TIGR02858">
    <property type="entry name" value="spore_III_AA"/>
    <property type="match status" value="1"/>
</dbReference>
<evidence type="ECO:0000256" key="1">
    <source>
        <dbReference type="ARBA" id="ARBA00022741"/>
    </source>
</evidence>
<dbReference type="AlphaFoldDB" id="A0A9D1EDF7"/>
<dbReference type="Pfam" id="PF19568">
    <property type="entry name" value="Spore_III_AA"/>
    <property type="match status" value="1"/>
</dbReference>
<evidence type="ECO:0000259" key="3">
    <source>
        <dbReference type="Pfam" id="PF19568"/>
    </source>
</evidence>
<evidence type="ECO:0000313" key="4">
    <source>
        <dbReference type="EMBL" id="HIR88294.1"/>
    </source>
</evidence>
<reference evidence="4" key="1">
    <citation type="submission" date="2020-10" db="EMBL/GenBank/DDBJ databases">
        <authorList>
            <person name="Gilroy R."/>
        </authorList>
    </citation>
    <scope>NUCLEOTIDE SEQUENCE</scope>
    <source>
        <strain evidence="4">ChiW13-3771</strain>
    </source>
</reference>
<protein>
    <submittedName>
        <fullName evidence="4">Stage III sporulation protein AA</fullName>
    </submittedName>
</protein>
<dbReference type="Proteomes" id="UP000824201">
    <property type="component" value="Unassembled WGS sequence"/>
</dbReference>
<dbReference type="PANTHER" id="PTHR20953">
    <property type="entry name" value="KINASE-RELATED"/>
    <property type="match status" value="1"/>
</dbReference>
<dbReference type="Gene3D" id="3.40.50.300">
    <property type="entry name" value="P-loop containing nucleotide triphosphate hydrolases"/>
    <property type="match status" value="1"/>
</dbReference>
<keyword evidence="2" id="KW-0067">ATP-binding</keyword>
<evidence type="ECO:0000256" key="2">
    <source>
        <dbReference type="ARBA" id="ARBA00022840"/>
    </source>
</evidence>
<gene>
    <name evidence="4" type="primary">spoIIIAA</name>
    <name evidence="4" type="ORF">IAC96_05020</name>
</gene>
<dbReference type="InterPro" id="IPR014217">
    <property type="entry name" value="Spore_III_AA"/>
</dbReference>
<dbReference type="PANTHER" id="PTHR20953:SF3">
    <property type="entry name" value="P-LOOP CONTAINING NUCLEOSIDE TRIPHOSPHATE HYDROLASES SUPERFAMILY PROTEIN"/>
    <property type="match status" value="1"/>
</dbReference>
<feature type="domain" description="Stage III sporulation protein AA AAA+ ATPase" evidence="3">
    <location>
        <begin position="1"/>
        <end position="311"/>
    </location>
</feature>
<reference evidence="4" key="2">
    <citation type="journal article" date="2021" name="PeerJ">
        <title>Extensive microbial diversity within the chicken gut microbiome revealed by metagenomics and culture.</title>
        <authorList>
            <person name="Gilroy R."/>
            <person name="Ravi A."/>
            <person name="Getino M."/>
            <person name="Pursley I."/>
            <person name="Horton D.L."/>
            <person name="Alikhan N.F."/>
            <person name="Baker D."/>
            <person name="Gharbi K."/>
            <person name="Hall N."/>
            <person name="Watson M."/>
            <person name="Adriaenssens E.M."/>
            <person name="Foster-Nyarko E."/>
            <person name="Jarju S."/>
            <person name="Secka A."/>
            <person name="Antonio M."/>
            <person name="Oren A."/>
            <person name="Chaudhuri R.R."/>
            <person name="La Ragione R."/>
            <person name="Hildebrand F."/>
            <person name="Pallen M.J."/>
        </authorList>
    </citation>
    <scope>NUCLEOTIDE SEQUENCE</scope>
    <source>
        <strain evidence="4">ChiW13-3771</strain>
    </source>
</reference>
<dbReference type="GO" id="GO:0005524">
    <property type="term" value="F:ATP binding"/>
    <property type="evidence" value="ECO:0007669"/>
    <property type="project" value="UniProtKB-KW"/>
</dbReference>
<sequence length="322" mass="36533">MNKREQLLKIFSHNIRGALAQTGIDFEQVQEIRLRIHAPLFICYKNKEYYVTRDGRVSQAEREAYRVSREDLRETMELIGNYSLYAYEDEIRQGFITIQGGHRVGIAGKTVTDGDVIRSMKYISFLNIRLAHEIKGCADQILPYIMQHGKVMQTLIVSPPRCGKTTLLRDLVRQISNGTDRTEGITVGVVDERSEIGACYMGEPQNELGIRTDVLDCCPKAKGMMMLIRTMSPQVIAIDEVGSREELEAIEYASNCGCKMIATIHGSSMEDVKQKPVLRKMIEEKMFERYILLDSCGQVGHVAGIFDAMGNPLYHERKDVEK</sequence>
<dbReference type="EMBL" id="DVHN01000056">
    <property type="protein sequence ID" value="HIR88294.1"/>
    <property type="molecule type" value="Genomic_DNA"/>
</dbReference>
<evidence type="ECO:0000313" key="5">
    <source>
        <dbReference type="Proteomes" id="UP000824201"/>
    </source>
</evidence>
<keyword evidence="1" id="KW-0547">Nucleotide-binding</keyword>
<organism evidence="4 5">
    <name type="scientific">Candidatus Fimimorpha faecalis</name>
    <dbReference type="NCBI Taxonomy" id="2840824"/>
    <lineage>
        <taxon>Bacteria</taxon>
        <taxon>Bacillati</taxon>
        <taxon>Bacillota</taxon>
        <taxon>Clostridia</taxon>
        <taxon>Eubacteriales</taxon>
        <taxon>Candidatus Fimimorpha</taxon>
    </lineage>
</organism>
<dbReference type="InterPro" id="IPR045735">
    <property type="entry name" value="Spore_III_AA_AAA+_ATPase"/>
</dbReference>
<comment type="caution">
    <text evidence="4">The sequence shown here is derived from an EMBL/GenBank/DDBJ whole genome shotgun (WGS) entry which is preliminary data.</text>
</comment>
<accession>A0A9D1EDF7</accession>
<dbReference type="SUPFAM" id="SSF52540">
    <property type="entry name" value="P-loop containing nucleoside triphosphate hydrolases"/>
    <property type="match status" value="1"/>
</dbReference>